<dbReference type="GO" id="GO:0008233">
    <property type="term" value="F:peptidase activity"/>
    <property type="evidence" value="ECO:0007669"/>
    <property type="project" value="UniProtKB-KW"/>
</dbReference>
<dbReference type="SUPFAM" id="SSF50630">
    <property type="entry name" value="Acid proteases"/>
    <property type="match status" value="1"/>
</dbReference>
<dbReference type="Pfam" id="PF08284">
    <property type="entry name" value="RVP_2"/>
    <property type="match status" value="1"/>
</dbReference>
<organism evidence="10 11">
    <name type="scientific">Dorcoceras hygrometricum</name>
    <dbReference type="NCBI Taxonomy" id="472368"/>
    <lineage>
        <taxon>Eukaryota</taxon>
        <taxon>Viridiplantae</taxon>
        <taxon>Streptophyta</taxon>
        <taxon>Embryophyta</taxon>
        <taxon>Tracheophyta</taxon>
        <taxon>Spermatophyta</taxon>
        <taxon>Magnoliopsida</taxon>
        <taxon>eudicotyledons</taxon>
        <taxon>Gunneridae</taxon>
        <taxon>Pentapetalae</taxon>
        <taxon>asterids</taxon>
        <taxon>lamiids</taxon>
        <taxon>Lamiales</taxon>
        <taxon>Gesneriaceae</taxon>
        <taxon>Didymocarpoideae</taxon>
        <taxon>Trichosporeae</taxon>
        <taxon>Loxocarpinae</taxon>
        <taxon>Dorcoceras</taxon>
    </lineage>
</organism>
<keyword evidence="10" id="KW-0575">Peroxidase</keyword>
<proteinExistence type="predicted"/>
<evidence type="ECO:0000256" key="7">
    <source>
        <dbReference type="ARBA" id="ARBA00022918"/>
    </source>
</evidence>
<dbReference type="FunFam" id="3.10.10.10:FF:000007">
    <property type="entry name" value="Retrovirus-related Pol polyprotein from transposon 17.6-like Protein"/>
    <property type="match status" value="1"/>
</dbReference>
<accession>A0A2Z7DDG0</accession>
<dbReference type="CDD" id="cd00303">
    <property type="entry name" value="retropepsin_like"/>
    <property type="match status" value="1"/>
</dbReference>
<keyword evidence="2" id="KW-0808">Transferase</keyword>
<feature type="domain" description="Reverse transcriptase" evidence="9">
    <location>
        <begin position="278"/>
        <end position="457"/>
    </location>
</feature>
<dbReference type="Gene3D" id="3.30.70.270">
    <property type="match status" value="2"/>
</dbReference>
<dbReference type="GO" id="GO:0004601">
    <property type="term" value="F:peroxidase activity"/>
    <property type="evidence" value="ECO:0007669"/>
    <property type="project" value="UniProtKB-KW"/>
</dbReference>
<keyword evidence="5" id="KW-0255">Endonuclease</keyword>
<dbReference type="PANTHER" id="PTHR37984:SF5">
    <property type="entry name" value="PROTEIN NYNRIN-LIKE"/>
    <property type="match status" value="1"/>
</dbReference>
<evidence type="ECO:0000256" key="2">
    <source>
        <dbReference type="ARBA" id="ARBA00022679"/>
    </source>
</evidence>
<keyword evidence="10" id="KW-0560">Oxidoreductase</keyword>
<keyword evidence="11" id="KW-1185">Reference proteome</keyword>
<evidence type="ECO:0000256" key="4">
    <source>
        <dbReference type="ARBA" id="ARBA00022722"/>
    </source>
</evidence>
<keyword evidence="3" id="KW-0548">Nucleotidyltransferase</keyword>
<dbReference type="InterPro" id="IPR021109">
    <property type="entry name" value="Peptidase_aspartic_dom_sf"/>
</dbReference>
<gene>
    <name evidence="10" type="ORF">F511_16462</name>
</gene>
<dbReference type="PANTHER" id="PTHR37984">
    <property type="entry name" value="PROTEIN CBG26694"/>
    <property type="match status" value="1"/>
</dbReference>
<dbReference type="EMBL" id="KQ987758">
    <property type="protein sequence ID" value="KZV56866.1"/>
    <property type="molecule type" value="Genomic_DNA"/>
</dbReference>
<dbReference type="Pfam" id="PF00078">
    <property type="entry name" value="RVT_1"/>
    <property type="match status" value="1"/>
</dbReference>
<dbReference type="Gene3D" id="2.40.70.10">
    <property type="entry name" value="Acid Proteases"/>
    <property type="match status" value="1"/>
</dbReference>
<evidence type="ECO:0000259" key="9">
    <source>
        <dbReference type="PROSITE" id="PS50878"/>
    </source>
</evidence>
<dbReference type="GO" id="GO:0004519">
    <property type="term" value="F:endonuclease activity"/>
    <property type="evidence" value="ECO:0007669"/>
    <property type="project" value="UniProtKB-KW"/>
</dbReference>
<keyword evidence="6" id="KW-0378">Hydrolase</keyword>
<evidence type="ECO:0000313" key="11">
    <source>
        <dbReference type="Proteomes" id="UP000250235"/>
    </source>
</evidence>
<keyword evidence="8" id="KW-0511">Multifunctional enzyme</keyword>
<evidence type="ECO:0000256" key="5">
    <source>
        <dbReference type="ARBA" id="ARBA00022759"/>
    </source>
</evidence>
<evidence type="ECO:0000313" key="10">
    <source>
        <dbReference type="EMBL" id="KZV56866.1"/>
    </source>
</evidence>
<dbReference type="GO" id="GO:0003964">
    <property type="term" value="F:RNA-directed DNA polymerase activity"/>
    <property type="evidence" value="ECO:0007669"/>
    <property type="project" value="UniProtKB-KW"/>
</dbReference>
<dbReference type="Pfam" id="PF17919">
    <property type="entry name" value="RT_RNaseH_2"/>
    <property type="match status" value="1"/>
</dbReference>
<dbReference type="Gene3D" id="3.10.10.10">
    <property type="entry name" value="HIV Type 1 Reverse Transcriptase, subunit A, domain 1"/>
    <property type="match status" value="1"/>
</dbReference>
<dbReference type="OrthoDB" id="1933597at2759"/>
<keyword evidence="4" id="KW-0540">Nuclease</keyword>
<dbReference type="GO" id="GO:0006508">
    <property type="term" value="P:proteolysis"/>
    <property type="evidence" value="ECO:0007669"/>
    <property type="project" value="UniProtKB-KW"/>
</dbReference>
<reference evidence="10 11" key="1">
    <citation type="journal article" date="2015" name="Proc. Natl. Acad. Sci. U.S.A.">
        <title>The resurrection genome of Boea hygrometrica: A blueprint for survival of dehydration.</title>
        <authorList>
            <person name="Xiao L."/>
            <person name="Yang G."/>
            <person name="Zhang L."/>
            <person name="Yang X."/>
            <person name="Zhao S."/>
            <person name="Ji Z."/>
            <person name="Zhou Q."/>
            <person name="Hu M."/>
            <person name="Wang Y."/>
            <person name="Chen M."/>
            <person name="Xu Y."/>
            <person name="Jin H."/>
            <person name="Xiao X."/>
            <person name="Hu G."/>
            <person name="Bao F."/>
            <person name="Hu Y."/>
            <person name="Wan P."/>
            <person name="Li L."/>
            <person name="Deng X."/>
            <person name="Kuang T."/>
            <person name="Xiang C."/>
            <person name="Zhu J.K."/>
            <person name="Oliver M.J."/>
            <person name="He Y."/>
        </authorList>
    </citation>
    <scope>NUCLEOTIDE SEQUENCE [LARGE SCALE GENOMIC DNA]</scope>
    <source>
        <strain evidence="11">cv. XS01</strain>
    </source>
</reference>
<dbReference type="CDD" id="cd09274">
    <property type="entry name" value="RNase_HI_RT_Ty3"/>
    <property type="match status" value="1"/>
</dbReference>
<dbReference type="AlphaFoldDB" id="A0A2Z7DDG0"/>
<evidence type="ECO:0000256" key="6">
    <source>
        <dbReference type="ARBA" id="ARBA00022801"/>
    </source>
</evidence>
<dbReference type="PROSITE" id="PS50878">
    <property type="entry name" value="RT_POL"/>
    <property type="match status" value="1"/>
</dbReference>
<protein>
    <submittedName>
        <fullName evidence="10">Peroxidase 64</fullName>
    </submittedName>
</protein>
<dbReference type="Proteomes" id="UP000250235">
    <property type="component" value="Unassembled WGS sequence"/>
</dbReference>
<evidence type="ECO:0000256" key="8">
    <source>
        <dbReference type="ARBA" id="ARBA00023268"/>
    </source>
</evidence>
<evidence type="ECO:0000256" key="3">
    <source>
        <dbReference type="ARBA" id="ARBA00022695"/>
    </source>
</evidence>
<dbReference type="InterPro" id="IPR043128">
    <property type="entry name" value="Rev_trsase/Diguanyl_cyclase"/>
</dbReference>
<evidence type="ECO:0000256" key="1">
    <source>
        <dbReference type="ARBA" id="ARBA00022670"/>
    </source>
</evidence>
<dbReference type="InterPro" id="IPR000477">
    <property type="entry name" value="RT_dom"/>
</dbReference>
<dbReference type="InterPro" id="IPR050951">
    <property type="entry name" value="Retrovirus_Pol_polyprotein"/>
</dbReference>
<dbReference type="InterPro" id="IPR043502">
    <property type="entry name" value="DNA/RNA_pol_sf"/>
</dbReference>
<keyword evidence="7" id="KW-0695">RNA-directed DNA polymerase</keyword>
<name>A0A2Z7DDG0_9LAMI</name>
<dbReference type="SUPFAM" id="SSF56672">
    <property type="entry name" value="DNA/RNA polymerases"/>
    <property type="match status" value="1"/>
</dbReference>
<keyword evidence="1" id="KW-0645">Protease</keyword>
<dbReference type="InterPro" id="IPR041577">
    <property type="entry name" value="RT_RNaseH_2"/>
</dbReference>
<sequence>MQVAIVEDEQREEGEMEQCDEVEGEHETGDREYGMMELPLYSISGMTQPQTMKMRGRIQNEEAVVMIDSGVSHNFISRMLVEKLGRKIDETVKFGVCLGDGTKVQCQALCPGLEIQLGAYTAQITGHLFELGGVDIILGVEWLRTLGEVRLDWNKMRMRFKAEGQLVELTGDPTLQRSMLSLKSIGKVTEIEFAATILTVERATAEDWGTTTKGCPRIIQEVLTKFRVVLDKPHGLPPRRNHDHAIIIKEGQGPISVRPYSHAHRQKNEIEKLVAEMLSAGIIQPSLSPYSSPVILVKKKDGSWRFCVDYRALNEVTVSDKYPIRVVEELLDELHGSVWFSKLDLRAGYHQIRVRPGDVEKTAFRTHLGHYEFLVMPFGLKNAPATFQSTMNDILRPHLRKFVLVFFDDILIYSRNLAEHVTHLQIVLQVLQDNQLFVNEKKCGFGLQEIEYLGHVVSGTGVAVDKKKVESVEAWPIPTNIKGLRGFLGLSGYYRKFIRDYGKVAKPLTELLKKGSFAWNNEANAAFEELKHRLTTAPVLKLPNFEEEFVVECDASGRGIGAVLAQGGRPIAFYSKALAERALGKSTYEKELMALVLAVRHWRPYLLDRRFLVLTNHKSLKELLHQRITTPDQQPWLSKLLGYEFQIKYKAGTLNGAADALSRCVETAMNSISIPQWQDMQEIKTAVKRDPTLIEIMAKLEKGELANSAYTLSRGLLWHKIEWCYPVTRNGPTEL</sequence>
<dbReference type="FunFam" id="3.30.70.270:FF:000020">
    <property type="entry name" value="Transposon Tf2-6 polyprotein-like Protein"/>
    <property type="match status" value="1"/>
</dbReference>
<dbReference type="CDD" id="cd01647">
    <property type="entry name" value="RT_LTR"/>
    <property type="match status" value="1"/>
</dbReference>